<dbReference type="GO" id="GO:0006362">
    <property type="term" value="P:transcription elongation by RNA polymerase I"/>
    <property type="evidence" value="ECO:0007669"/>
    <property type="project" value="TreeGrafter"/>
</dbReference>
<comment type="subcellular location">
    <subcellularLocation>
        <location evidence="1">Nucleus</location>
    </subcellularLocation>
</comment>
<evidence type="ECO:0000256" key="5">
    <source>
        <dbReference type="ARBA" id="ARBA00025751"/>
    </source>
</evidence>
<dbReference type="InterPro" id="IPR036603">
    <property type="entry name" value="RBP11-like"/>
</dbReference>
<keyword evidence="3" id="KW-0804">Transcription</keyword>
<organism evidence="8 9">
    <name type="scientific">Ramazzottius varieornatus</name>
    <name type="common">Water bear</name>
    <name type="synonym">Tardigrade</name>
    <dbReference type="NCBI Taxonomy" id="947166"/>
    <lineage>
        <taxon>Eukaryota</taxon>
        <taxon>Metazoa</taxon>
        <taxon>Ecdysozoa</taxon>
        <taxon>Tardigrada</taxon>
        <taxon>Eutardigrada</taxon>
        <taxon>Parachela</taxon>
        <taxon>Hypsibioidea</taxon>
        <taxon>Ramazzottiidae</taxon>
        <taxon>Ramazzottius</taxon>
    </lineage>
</organism>
<dbReference type="InterPro" id="IPR008193">
    <property type="entry name" value="RNA_pol_Rpb11_13-16kDa_CS"/>
</dbReference>
<proteinExistence type="inferred from homology"/>
<feature type="domain" description="DNA-directed RNA polymerase RBP11-like dimerisation" evidence="7">
    <location>
        <begin position="63"/>
        <end position="135"/>
    </location>
</feature>
<dbReference type="GO" id="GO:0003899">
    <property type="term" value="F:DNA-directed RNA polymerase activity"/>
    <property type="evidence" value="ECO:0007669"/>
    <property type="project" value="InterPro"/>
</dbReference>
<dbReference type="STRING" id="947166.A0A1D1VMJ5"/>
<dbReference type="GO" id="GO:0005666">
    <property type="term" value="C:RNA polymerase III complex"/>
    <property type="evidence" value="ECO:0007669"/>
    <property type="project" value="TreeGrafter"/>
</dbReference>
<evidence type="ECO:0000256" key="4">
    <source>
        <dbReference type="ARBA" id="ARBA00023242"/>
    </source>
</evidence>
<dbReference type="GO" id="GO:0046983">
    <property type="term" value="F:protein dimerization activity"/>
    <property type="evidence" value="ECO:0007669"/>
    <property type="project" value="InterPro"/>
</dbReference>
<evidence type="ECO:0000256" key="3">
    <source>
        <dbReference type="ARBA" id="ARBA00023163"/>
    </source>
</evidence>
<gene>
    <name evidence="8" type="primary">RvY_10676-1</name>
    <name evidence="8" type="synonym">RvY_10676.1</name>
    <name evidence="8" type="ORF">RvY_10676</name>
</gene>
<dbReference type="PANTHER" id="PTHR13946:SF28">
    <property type="entry name" value="DNA-DIRECTED RNA POLYMERASES I AND III SUBUNIT RPAC2"/>
    <property type="match status" value="1"/>
</dbReference>
<dbReference type="Proteomes" id="UP000186922">
    <property type="component" value="Unassembled WGS sequence"/>
</dbReference>
<evidence type="ECO:0000259" key="7">
    <source>
        <dbReference type="Pfam" id="PF13656"/>
    </source>
</evidence>
<evidence type="ECO:0000313" key="8">
    <source>
        <dbReference type="EMBL" id="GAU99718.1"/>
    </source>
</evidence>
<dbReference type="OrthoDB" id="510325at2759"/>
<comment type="similarity">
    <text evidence="5">Belongs to the archaeal Rpo11/eukaryotic RPB11/RPC19 RNA polymerase subunit family.</text>
</comment>
<evidence type="ECO:0000313" key="9">
    <source>
        <dbReference type="Proteomes" id="UP000186922"/>
    </source>
</evidence>
<evidence type="ECO:0000256" key="6">
    <source>
        <dbReference type="ARBA" id="ARBA00031757"/>
    </source>
</evidence>
<dbReference type="PANTHER" id="PTHR13946">
    <property type="entry name" value="DNA-DIRECTED RNA POLYMERASE I,II,III"/>
    <property type="match status" value="1"/>
</dbReference>
<comment type="caution">
    <text evidence="8">The sequence shown here is derived from an EMBL/GenBank/DDBJ whole genome shotgun (WGS) entry which is preliminary data.</text>
</comment>
<dbReference type="GO" id="GO:0005736">
    <property type="term" value="C:RNA polymerase I complex"/>
    <property type="evidence" value="ECO:0007669"/>
    <property type="project" value="TreeGrafter"/>
</dbReference>
<dbReference type="GO" id="GO:0003677">
    <property type="term" value="F:DNA binding"/>
    <property type="evidence" value="ECO:0007669"/>
    <property type="project" value="InterPro"/>
</dbReference>
<accession>A0A1D1VMJ5</accession>
<keyword evidence="2" id="KW-0240">DNA-directed RNA polymerase</keyword>
<dbReference type="InterPro" id="IPR009025">
    <property type="entry name" value="RBP11-like_dimer"/>
</dbReference>
<dbReference type="SUPFAM" id="SSF55257">
    <property type="entry name" value="RBP11-like subunits of RNA polymerase"/>
    <property type="match status" value="1"/>
</dbReference>
<dbReference type="AlphaFoldDB" id="A0A1D1VMJ5"/>
<keyword evidence="4" id="KW-0539">Nucleus</keyword>
<dbReference type="GO" id="GO:0006383">
    <property type="term" value="P:transcription by RNA polymerase III"/>
    <property type="evidence" value="ECO:0007669"/>
    <property type="project" value="TreeGrafter"/>
</dbReference>
<dbReference type="Gene3D" id="3.30.1360.10">
    <property type="entry name" value="RNA polymerase, RBP11-like subunit"/>
    <property type="match status" value="1"/>
</dbReference>
<evidence type="ECO:0000256" key="1">
    <source>
        <dbReference type="ARBA" id="ARBA00004123"/>
    </source>
</evidence>
<name>A0A1D1VMJ5_RAMVA</name>
<dbReference type="CDD" id="cd07029">
    <property type="entry name" value="RNAP_I_III_AC19"/>
    <property type="match status" value="1"/>
</dbReference>
<dbReference type="Pfam" id="PF13656">
    <property type="entry name" value="RNA_pol_L_2"/>
    <property type="match status" value="1"/>
</dbReference>
<keyword evidence="9" id="KW-1185">Reference proteome</keyword>
<dbReference type="HAMAP" id="MF_00261">
    <property type="entry name" value="RNApol_arch_Rpo11"/>
    <property type="match status" value="1"/>
</dbReference>
<dbReference type="EMBL" id="BDGG01000005">
    <property type="protein sequence ID" value="GAU99718.1"/>
    <property type="molecule type" value="Genomic_DNA"/>
</dbReference>
<dbReference type="InterPro" id="IPR033898">
    <property type="entry name" value="RNAP_AC19"/>
</dbReference>
<evidence type="ECO:0000256" key="2">
    <source>
        <dbReference type="ARBA" id="ARBA00022478"/>
    </source>
</evidence>
<reference evidence="8 9" key="1">
    <citation type="journal article" date="2016" name="Nat. Commun.">
        <title>Extremotolerant tardigrade genome and improved radiotolerance of human cultured cells by tardigrade-unique protein.</title>
        <authorList>
            <person name="Hashimoto T."/>
            <person name="Horikawa D.D."/>
            <person name="Saito Y."/>
            <person name="Kuwahara H."/>
            <person name="Kozuka-Hata H."/>
            <person name="Shin-I T."/>
            <person name="Minakuchi Y."/>
            <person name="Ohishi K."/>
            <person name="Motoyama A."/>
            <person name="Aizu T."/>
            <person name="Enomoto A."/>
            <person name="Kondo K."/>
            <person name="Tanaka S."/>
            <person name="Hara Y."/>
            <person name="Koshikawa S."/>
            <person name="Sagara H."/>
            <person name="Miura T."/>
            <person name="Yokobori S."/>
            <person name="Miyagawa K."/>
            <person name="Suzuki Y."/>
            <person name="Kubo T."/>
            <person name="Oyama M."/>
            <person name="Kohara Y."/>
            <person name="Fujiyama A."/>
            <person name="Arakawa K."/>
            <person name="Katayama T."/>
            <person name="Toyoda A."/>
            <person name="Kunieda T."/>
        </authorList>
    </citation>
    <scope>NUCLEOTIDE SEQUENCE [LARGE SCALE GENOMIC DNA]</scope>
    <source>
        <strain evidence="8 9">YOKOZUNA-1</strain>
    </source>
</reference>
<protein>
    <recommendedName>
        <fullName evidence="6">DNA-directed RNA polymerase I subunit D</fullName>
    </recommendedName>
</protein>
<dbReference type="InterPro" id="IPR022905">
    <property type="entry name" value="Rpo11-like"/>
</dbReference>
<sequence length="167" mass="18891">MDTHEEKPGHVKMEEGVSYVGGVSKDPVRDSRMMELRQSFHPLYIPSLYISEEKGGHGKGPHEVTFNLMNEDHTICNPLREVLNRHPGVLHVGYTIPHPSERKVAFMLRVKEGFACQEVMRDGFRVLMDIFGTVGKKFSDGVVNYKMEHGMTLDDEDLTTFGESVQG</sequence>
<dbReference type="PROSITE" id="PS01154">
    <property type="entry name" value="RNA_POL_L_13KD"/>
    <property type="match status" value="1"/>
</dbReference>